<dbReference type="PRINTS" id="PR00789">
    <property type="entry name" value="OSIALOPTASE"/>
</dbReference>
<dbReference type="InterPro" id="IPR017861">
    <property type="entry name" value="KAE1/TsaD"/>
</dbReference>
<organism evidence="9 10">
    <name type="scientific">Hoeflea poritis</name>
    <dbReference type="NCBI Taxonomy" id="2993659"/>
    <lineage>
        <taxon>Bacteria</taxon>
        <taxon>Pseudomonadati</taxon>
        <taxon>Pseudomonadota</taxon>
        <taxon>Alphaproteobacteria</taxon>
        <taxon>Hyphomicrobiales</taxon>
        <taxon>Rhizobiaceae</taxon>
        <taxon>Hoeflea</taxon>
    </lineage>
</organism>
<dbReference type="RefSeq" id="WP_271089114.1">
    <property type="nucleotide sequence ID" value="NZ_JAPJZH010000004.1"/>
</dbReference>
<feature type="binding site" evidence="7">
    <location>
        <position position="316"/>
    </location>
    <ligand>
        <name>Fe cation</name>
        <dbReference type="ChEBI" id="CHEBI:24875"/>
    </ligand>
</feature>
<comment type="catalytic activity">
    <reaction evidence="6 7">
        <text>L-threonylcarbamoyladenylate + adenosine(37) in tRNA = N(6)-L-threonylcarbamoyladenosine(37) in tRNA + AMP + H(+)</text>
        <dbReference type="Rhea" id="RHEA:37059"/>
        <dbReference type="Rhea" id="RHEA-COMP:10162"/>
        <dbReference type="Rhea" id="RHEA-COMP:10163"/>
        <dbReference type="ChEBI" id="CHEBI:15378"/>
        <dbReference type="ChEBI" id="CHEBI:73682"/>
        <dbReference type="ChEBI" id="CHEBI:74411"/>
        <dbReference type="ChEBI" id="CHEBI:74418"/>
        <dbReference type="ChEBI" id="CHEBI:456215"/>
        <dbReference type="EC" id="2.3.1.234"/>
    </reaction>
</comment>
<keyword evidence="5 7" id="KW-0012">Acyltransferase</keyword>
<feature type="binding site" evidence="7">
    <location>
        <position position="174"/>
    </location>
    <ligand>
        <name>substrate</name>
    </ligand>
</feature>
<sequence>MDTATCILGIETSCDETAAALVRRNGDGSGEILSDIVFSQLDEHAAYGGVVPEIAARAHVERLDGLIARALDEAGIGLGDIDAVAATSGPGLIGGLIVGLMTAKALAAARGKPLYAINHLEGHALTARLTDRLEFPYLLLLVSGGHTQMILVRGVGDYERWGTTIDDALGEAFDKTAKLLGLPYPGGPQVERSAAGGDADRFSLPTPLRGDKRLDFSFSGLKTAVRQAAQAAAPLSEQDIADICASFQKAITQTLQERVARSLDRFSETFGQTRDRPALVVAGGVAANRMIRESLSDLCGKRGFRFVAPPMRLCTDNAVMIAWAAAERMAHGMESDGLDVAPRARWPLDENAAARIGHGKRGAKA</sequence>
<keyword evidence="2 7" id="KW-0819">tRNA processing</keyword>
<feature type="binding site" evidence="7">
    <location>
        <position position="191"/>
    </location>
    <ligand>
        <name>substrate</name>
    </ligand>
</feature>
<dbReference type="InterPro" id="IPR000905">
    <property type="entry name" value="Gcp-like_dom"/>
</dbReference>
<comment type="subcellular location">
    <subcellularLocation>
        <location evidence="7">Cytoplasm</location>
    </subcellularLocation>
</comment>
<dbReference type="Proteomes" id="UP001148313">
    <property type="component" value="Unassembled WGS sequence"/>
</dbReference>
<feature type="binding site" evidence="7">
    <location>
        <position position="123"/>
    </location>
    <ligand>
        <name>Fe cation</name>
        <dbReference type="ChEBI" id="CHEBI:24875"/>
    </ligand>
</feature>
<protein>
    <recommendedName>
        <fullName evidence="7">tRNA N6-adenosine threonylcarbamoyltransferase</fullName>
        <ecNumber evidence="7">2.3.1.234</ecNumber>
    </recommendedName>
    <alternativeName>
        <fullName evidence="7">N6-L-threonylcarbamoyladenine synthase</fullName>
        <shortName evidence="7">t(6)A synthase</shortName>
    </alternativeName>
    <alternativeName>
        <fullName evidence="7">t(6)A37 threonylcarbamoyladenosine biosynthesis protein TsaD</fullName>
    </alternativeName>
    <alternativeName>
        <fullName evidence="7">tRNA threonylcarbamoyladenosine biosynthesis protein TsaD</fullName>
    </alternativeName>
</protein>
<evidence type="ECO:0000259" key="8">
    <source>
        <dbReference type="Pfam" id="PF00814"/>
    </source>
</evidence>
<keyword evidence="4 7" id="KW-0408">Iron</keyword>
<dbReference type="Gene3D" id="3.30.420.40">
    <property type="match status" value="2"/>
</dbReference>
<dbReference type="EC" id="2.3.1.234" evidence="7"/>
<evidence type="ECO:0000256" key="4">
    <source>
        <dbReference type="ARBA" id="ARBA00023004"/>
    </source>
</evidence>
<dbReference type="PANTHER" id="PTHR11735">
    <property type="entry name" value="TRNA N6-ADENOSINE THREONYLCARBAMOYLTRANSFERASE"/>
    <property type="match status" value="1"/>
</dbReference>
<comment type="similarity">
    <text evidence="7">Belongs to the KAE1 / TsaD family.</text>
</comment>
<feature type="binding site" evidence="7">
    <location>
        <position position="288"/>
    </location>
    <ligand>
        <name>substrate</name>
    </ligand>
</feature>
<dbReference type="GO" id="GO:0061711">
    <property type="term" value="F:tRNA N(6)-L-threonylcarbamoyladenine synthase activity"/>
    <property type="evidence" value="ECO:0007669"/>
    <property type="project" value="UniProtKB-EC"/>
</dbReference>
<feature type="domain" description="Gcp-like" evidence="8">
    <location>
        <begin position="31"/>
        <end position="323"/>
    </location>
</feature>
<comment type="cofactor">
    <cofactor evidence="7">
        <name>Fe(2+)</name>
        <dbReference type="ChEBI" id="CHEBI:29033"/>
    </cofactor>
    <text evidence="7">Binds 1 Fe(2+) ion per subunit.</text>
</comment>
<comment type="caution">
    <text evidence="9">The sequence shown here is derived from an EMBL/GenBank/DDBJ whole genome shotgun (WGS) entry which is preliminary data.</text>
</comment>
<gene>
    <name evidence="7 9" type="primary">tsaD</name>
    <name evidence="9" type="ORF">OOZ53_09025</name>
</gene>
<evidence type="ECO:0000256" key="6">
    <source>
        <dbReference type="ARBA" id="ARBA00048117"/>
    </source>
</evidence>
<name>A0ABT4VLD0_9HYPH</name>
<keyword evidence="3 7" id="KW-0479">Metal-binding</keyword>
<dbReference type="Pfam" id="PF00814">
    <property type="entry name" value="TsaD"/>
    <property type="match status" value="1"/>
</dbReference>
<comment type="function">
    <text evidence="7">Required for the formation of a threonylcarbamoyl group on adenosine at position 37 (t(6)A37) in tRNAs that read codons beginning with adenine. Is involved in the transfer of the threonylcarbamoyl moiety of threonylcarbamoyl-AMP (TC-AMP) to the N6 group of A37, together with TsaE and TsaB. TsaD likely plays a direct catalytic role in this reaction.</text>
</comment>
<evidence type="ECO:0000313" key="10">
    <source>
        <dbReference type="Proteomes" id="UP001148313"/>
    </source>
</evidence>
<dbReference type="PANTHER" id="PTHR11735:SF6">
    <property type="entry name" value="TRNA N6-ADENOSINE THREONYLCARBAMOYLTRANSFERASE, MITOCHONDRIAL"/>
    <property type="match status" value="1"/>
</dbReference>
<evidence type="ECO:0000256" key="2">
    <source>
        <dbReference type="ARBA" id="ARBA00022694"/>
    </source>
</evidence>
<dbReference type="NCBIfam" id="TIGR03723">
    <property type="entry name" value="T6A_TsaD_YgjD"/>
    <property type="match status" value="1"/>
</dbReference>
<dbReference type="HAMAP" id="MF_01445">
    <property type="entry name" value="TsaD"/>
    <property type="match status" value="1"/>
</dbReference>
<evidence type="ECO:0000256" key="7">
    <source>
        <dbReference type="HAMAP-Rule" id="MF_01445"/>
    </source>
</evidence>
<keyword evidence="7" id="KW-0963">Cytoplasm</keyword>
<accession>A0ABT4VLD0</accession>
<keyword evidence="1 7" id="KW-0808">Transferase</keyword>
<reference evidence="9" key="1">
    <citation type="submission" date="2022-11" db="EMBL/GenBank/DDBJ databases">
        <title>Hoeflea poritis sp. nov., isolated from scleractinian coral Porites lutea.</title>
        <authorList>
            <person name="Zhang G."/>
            <person name="Wei Q."/>
            <person name="Cai L."/>
        </authorList>
    </citation>
    <scope>NUCLEOTIDE SEQUENCE</scope>
    <source>
        <strain evidence="9">E7-10</strain>
    </source>
</reference>
<evidence type="ECO:0000256" key="1">
    <source>
        <dbReference type="ARBA" id="ARBA00022679"/>
    </source>
</evidence>
<dbReference type="InterPro" id="IPR043129">
    <property type="entry name" value="ATPase_NBD"/>
</dbReference>
<feature type="binding site" evidence="7">
    <location>
        <position position="119"/>
    </location>
    <ligand>
        <name>Fe cation</name>
        <dbReference type="ChEBI" id="CHEBI:24875"/>
    </ligand>
</feature>
<keyword evidence="10" id="KW-1185">Reference proteome</keyword>
<dbReference type="EMBL" id="JAPJZH010000004">
    <property type="protein sequence ID" value="MDA4845489.1"/>
    <property type="molecule type" value="Genomic_DNA"/>
</dbReference>
<dbReference type="NCBIfam" id="TIGR00329">
    <property type="entry name" value="gcp_kae1"/>
    <property type="match status" value="1"/>
</dbReference>
<dbReference type="CDD" id="cd24133">
    <property type="entry name" value="ASKHA_NBD_TsaD_bac"/>
    <property type="match status" value="1"/>
</dbReference>
<evidence type="ECO:0000256" key="5">
    <source>
        <dbReference type="ARBA" id="ARBA00023315"/>
    </source>
</evidence>
<dbReference type="InterPro" id="IPR022450">
    <property type="entry name" value="TsaD"/>
</dbReference>
<evidence type="ECO:0000313" key="9">
    <source>
        <dbReference type="EMBL" id="MDA4845489.1"/>
    </source>
</evidence>
<proteinExistence type="inferred from homology"/>
<dbReference type="SUPFAM" id="SSF53067">
    <property type="entry name" value="Actin-like ATPase domain"/>
    <property type="match status" value="1"/>
</dbReference>
<feature type="binding site" evidence="7">
    <location>
        <position position="187"/>
    </location>
    <ligand>
        <name>substrate</name>
    </ligand>
</feature>
<feature type="binding site" evidence="7">
    <location>
        <begin position="141"/>
        <end position="145"/>
    </location>
    <ligand>
        <name>substrate</name>
    </ligand>
</feature>
<evidence type="ECO:0000256" key="3">
    <source>
        <dbReference type="ARBA" id="ARBA00022723"/>
    </source>
</evidence>